<feature type="region of interest" description="Disordered" evidence="1">
    <location>
        <begin position="57"/>
        <end position="76"/>
    </location>
</feature>
<protein>
    <submittedName>
        <fullName evidence="2">Uncharacterized protein</fullName>
    </submittedName>
</protein>
<comment type="caution">
    <text evidence="2">The sequence shown here is derived from an EMBL/GenBank/DDBJ whole genome shotgun (WGS) entry which is preliminary data.</text>
</comment>
<feature type="compositionally biased region" description="Basic and acidic residues" evidence="1">
    <location>
        <begin position="57"/>
        <end position="71"/>
    </location>
</feature>
<dbReference type="Proteomes" id="UP001187192">
    <property type="component" value="Unassembled WGS sequence"/>
</dbReference>
<evidence type="ECO:0000313" key="3">
    <source>
        <dbReference type="Proteomes" id="UP001187192"/>
    </source>
</evidence>
<gene>
    <name evidence="2" type="ORF">TIFTF001_007287</name>
</gene>
<name>A0AA87ZJ67_FICCA</name>
<organism evidence="2 3">
    <name type="scientific">Ficus carica</name>
    <name type="common">Common fig</name>
    <dbReference type="NCBI Taxonomy" id="3494"/>
    <lineage>
        <taxon>Eukaryota</taxon>
        <taxon>Viridiplantae</taxon>
        <taxon>Streptophyta</taxon>
        <taxon>Embryophyta</taxon>
        <taxon>Tracheophyta</taxon>
        <taxon>Spermatophyta</taxon>
        <taxon>Magnoliopsida</taxon>
        <taxon>eudicotyledons</taxon>
        <taxon>Gunneridae</taxon>
        <taxon>Pentapetalae</taxon>
        <taxon>rosids</taxon>
        <taxon>fabids</taxon>
        <taxon>Rosales</taxon>
        <taxon>Moraceae</taxon>
        <taxon>Ficeae</taxon>
        <taxon>Ficus</taxon>
    </lineage>
</organism>
<evidence type="ECO:0000256" key="1">
    <source>
        <dbReference type="SAM" id="MobiDB-lite"/>
    </source>
</evidence>
<dbReference type="EMBL" id="BTGU01000007">
    <property type="protein sequence ID" value="GMN38009.1"/>
    <property type="molecule type" value="Genomic_DNA"/>
</dbReference>
<dbReference type="AlphaFoldDB" id="A0AA87ZJ67"/>
<sequence length="88" mass="9308">MKGEFLNTSSAPTSVGFGFRRRTIFSDDIATATDGDVRAGCGGDGLLVVAVDKFEERDGGERGRKRDGGIEEERDGGSFGILLSVNAH</sequence>
<proteinExistence type="predicted"/>
<evidence type="ECO:0000313" key="2">
    <source>
        <dbReference type="EMBL" id="GMN38009.1"/>
    </source>
</evidence>
<reference evidence="2" key="1">
    <citation type="submission" date="2023-07" db="EMBL/GenBank/DDBJ databases">
        <title>draft genome sequence of fig (Ficus carica).</title>
        <authorList>
            <person name="Takahashi T."/>
            <person name="Nishimura K."/>
        </authorList>
    </citation>
    <scope>NUCLEOTIDE SEQUENCE</scope>
</reference>
<accession>A0AA87ZJ67</accession>
<keyword evidence="3" id="KW-1185">Reference proteome</keyword>